<dbReference type="SUPFAM" id="SSF63829">
    <property type="entry name" value="Calcium-dependent phosphotriesterase"/>
    <property type="match status" value="2"/>
</dbReference>
<name>A0ABV7X5Z6_9SPHN</name>
<evidence type="ECO:0000313" key="3">
    <source>
        <dbReference type="EMBL" id="MFC3711236.1"/>
    </source>
</evidence>
<evidence type="ECO:0000256" key="2">
    <source>
        <dbReference type="SAM" id="SignalP"/>
    </source>
</evidence>
<feature type="compositionally biased region" description="Basic residues" evidence="1">
    <location>
        <begin position="479"/>
        <end position="495"/>
    </location>
</feature>
<keyword evidence="2" id="KW-0732">Signal</keyword>
<dbReference type="Proteomes" id="UP001595615">
    <property type="component" value="Unassembled WGS sequence"/>
</dbReference>
<feature type="compositionally biased region" description="Basic and acidic residues" evidence="1">
    <location>
        <begin position="496"/>
        <end position="505"/>
    </location>
</feature>
<evidence type="ECO:0000313" key="4">
    <source>
        <dbReference type="Proteomes" id="UP001595615"/>
    </source>
</evidence>
<comment type="caution">
    <text evidence="3">The sequence shown here is derived from an EMBL/GenBank/DDBJ whole genome shotgun (WGS) entry which is preliminary data.</text>
</comment>
<sequence>MMLRTFSRSARALAGVLLLLAVASSIPARAAGNAFEQIRHFSWQSDGAPANVQGVAQSPDGFLWLATATGLYRFDGISFDRIPLEGGDSGQSLQVASVAAAPNGDVWIGYDWGGMAVYRDGHLRPANPGTPSKTSVYLTVTRDGALWARAPGGKGNRLIRFKAGRWTDIDESWNLPLGTNTIAMLVARDGSLHLVNPDGVRRLRPGTRRFDFQPVDIGFGPTIAEDPQGRIWIADADKLIRVEHGKGEVGPVTRLPHSDLYRRLLFDRYGAAWLSGAEDGVRRLIPEPGGNRFRVDGSLFDNEDGLSSDVSLSMVQDSERNIWVGTILGIDRFSPRRALRAAGLPLSYSYDMFSGTGGEVYLISNESLFRIGSGGPERLVGIRSAETICGDRDGLVVATPNELFRFAGGTLRKMALPALGGDRTGRIFACTFDVEGRLLLSASHSPLYRLEERRWRAIAPMVETAPEGALRHARRANRRNAAHLPARPHHARRGRCARDPLEKRRAVYRLHQNGSQGTPLHLARRAERAGLPRRPRDEDSQRRSLSPAHQRQRHRRAGRRLDLAQRALWHHAGPHGRSEGGIRRARPAPSLPAVRC</sequence>
<feature type="chain" id="PRO_5047067129" evidence="2">
    <location>
        <begin position="31"/>
        <end position="596"/>
    </location>
</feature>
<gene>
    <name evidence="3" type="ORF">ACFOMD_01550</name>
</gene>
<evidence type="ECO:0000256" key="1">
    <source>
        <dbReference type="SAM" id="MobiDB-lite"/>
    </source>
</evidence>
<dbReference type="InterPro" id="IPR011110">
    <property type="entry name" value="Reg_prop"/>
</dbReference>
<keyword evidence="4" id="KW-1185">Reference proteome</keyword>
<reference evidence="4" key="1">
    <citation type="journal article" date="2019" name="Int. J. Syst. Evol. Microbiol.">
        <title>The Global Catalogue of Microorganisms (GCM) 10K type strain sequencing project: providing services to taxonomists for standard genome sequencing and annotation.</title>
        <authorList>
            <consortium name="The Broad Institute Genomics Platform"/>
            <consortium name="The Broad Institute Genome Sequencing Center for Infectious Disease"/>
            <person name="Wu L."/>
            <person name="Ma J."/>
        </authorList>
    </citation>
    <scope>NUCLEOTIDE SEQUENCE [LARGE SCALE GENOMIC DNA]</scope>
    <source>
        <strain evidence="4">KCTC 42644</strain>
    </source>
</reference>
<dbReference type="EMBL" id="JBHRXV010000001">
    <property type="protein sequence ID" value="MFC3711236.1"/>
    <property type="molecule type" value="Genomic_DNA"/>
</dbReference>
<organism evidence="3 4">
    <name type="scientific">Sphingoaurantiacus capsulatus</name>
    <dbReference type="NCBI Taxonomy" id="1771310"/>
    <lineage>
        <taxon>Bacteria</taxon>
        <taxon>Pseudomonadati</taxon>
        <taxon>Pseudomonadota</taxon>
        <taxon>Alphaproteobacteria</taxon>
        <taxon>Sphingomonadales</taxon>
        <taxon>Sphingosinicellaceae</taxon>
        <taxon>Sphingoaurantiacus</taxon>
    </lineage>
</organism>
<protein>
    <submittedName>
        <fullName evidence="3">Two-component regulator propeller domain-containing protein</fullName>
    </submittedName>
</protein>
<dbReference type="RefSeq" id="WP_380855758.1">
    <property type="nucleotide sequence ID" value="NZ_JBHRXV010000001.1"/>
</dbReference>
<dbReference type="Gene3D" id="2.130.10.10">
    <property type="entry name" value="YVTN repeat-like/Quinoprotein amine dehydrogenase"/>
    <property type="match status" value="1"/>
</dbReference>
<feature type="region of interest" description="Disordered" evidence="1">
    <location>
        <begin position="479"/>
        <end position="558"/>
    </location>
</feature>
<feature type="region of interest" description="Disordered" evidence="1">
    <location>
        <begin position="571"/>
        <end position="596"/>
    </location>
</feature>
<feature type="signal peptide" evidence="2">
    <location>
        <begin position="1"/>
        <end position="30"/>
    </location>
</feature>
<accession>A0ABV7X5Z6</accession>
<feature type="compositionally biased region" description="Basic and acidic residues" evidence="1">
    <location>
        <begin position="524"/>
        <end position="542"/>
    </location>
</feature>
<dbReference type="Pfam" id="PF07494">
    <property type="entry name" value="Reg_prop"/>
    <property type="match status" value="1"/>
</dbReference>
<proteinExistence type="predicted"/>
<dbReference type="InterPro" id="IPR015943">
    <property type="entry name" value="WD40/YVTN_repeat-like_dom_sf"/>
</dbReference>